<evidence type="ECO:0000256" key="7">
    <source>
        <dbReference type="RuleBase" id="RU004504"/>
    </source>
</evidence>
<evidence type="ECO:0000256" key="4">
    <source>
        <dbReference type="ARBA" id="ARBA00022898"/>
    </source>
</evidence>
<comment type="similarity">
    <text evidence="2">Belongs to the class-V pyridoxal-phosphate-dependent aminotransferase family. NifS/IscS subfamily.</text>
</comment>
<evidence type="ECO:0000256" key="5">
    <source>
        <dbReference type="ARBA" id="ARBA00023004"/>
    </source>
</evidence>
<dbReference type="Gene3D" id="3.90.1150.10">
    <property type="entry name" value="Aspartate Aminotransferase, domain 1"/>
    <property type="match status" value="1"/>
</dbReference>
<dbReference type="InterPro" id="IPR015424">
    <property type="entry name" value="PyrdxlP-dep_Trfase"/>
</dbReference>
<dbReference type="RefSeq" id="WP_317698078.1">
    <property type="nucleotide sequence ID" value="NZ_AP026801.1"/>
</dbReference>
<dbReference type="GO" id="GO:0051536">
    <property type="term" value="F:iron-sulfur cluster binding"/>
    <property type="evidence" value="ECO:0007669"/>
    <property type="project" value="UniProtKB-KW"/>
</dbReference>
<evidence type="ECO:0000313" key="9">
    <source>
        <dbReference type="EMBL" id="BDR56201.1"/>
    </source>
</evidence>
<dbReference type="PANTHER" id="PTHR11601">
    <property type="entry name" value="CYSTEINE DESULFURYLASE FAMILY MEMBER"/>
    <property type="match status" value="1"/>
</dbReference>
<evidence type="ECO:0000256" key="6">
    <source>
        <dbReference type="ARBA" id="ARBA00023014"/>
    </source>
</evidence>
<dbReference type="InterPro" id="IPR015421">
    <property type="entry name" value="PyrdxlP-dep_Trfase_major"/>
</dbReference>
<dbReference type="InterPro" id="IPR015422">
    <property type="entry name" value="PyrdxlP-dep_Trfase_small"/>
</dbReference>
<dbReference type="KEGG" id="xak:KIMC2_07630"/>
<name>A0AAU9D139_9LACO</name>
<dbReference type="Gene3D" id="1.10.260.50">
    <property type="match status" value="1"/>
</dbReference>
<keyword evidence="9" id="KW-0808">Transferase</keyword>
<sequence length="381" mass="41924">MIYFDNSATTPIAPEVLETYVTVSKKFFGNPSSLNKLGLEAAEVLKVSRQQLKDLLNLKTKEIIFTSGGSEGDNLVIKGVALARKISGNHIIVSSIEHAAVLEAVKQLEKYGFEITYLKPNKLGQIDPKKLAEAIRPNTTLISIMAVNNETGAIQPISEIAEILQDHPQIVFHVDAVQAVGKNLEKLYSNPRIDFATFSGHKFQGPRGVGFIIYNPDRHLEPLINGGGQEKNLRSGTENTPAIAAMVKAFRISLEGSIENHKKYQKMKNILLDFLKDDPDFCLVSKDSSIYTPSIISFAVLGIKGETAVHYLEKKNIYISTTSACSSQNNKPSHVLASMNLPDEVLKGALRVSLGSQNMLSEMQSFINALKQMKEDIKVIN</sequence>
<keyword evidence="4" id="KW-0663">Pyridoxal phosphate</keyword>
<dbReference type="InterPro" id="IPR020578">
    <property type="entry name" value="Aminotrans_V_PyrdxlP_BS"/>
</dbReference>
<evidence type="ECO:0000256" key="3">
    <source>
        <dbReference type="ARBA" id="ARBA00022723"/>
    </source>
</evidence>
<proteinExistence type="inferred from homology"/>
<dbReference type="PROSITE" id="PS00595">
    <property type="entry name" value="AA_TRANSFER_CLASS_5"/>
    <property type="match status" value="1"/>
</dbReference>
<gene>
    <name evidence="9" type="primary">nifS</name>
    <name evidence="9" type="ORF">KIMC2_07630</name>
</gene>
<dbReference type="EMBL" id="AP026801">
    <property type="protein sequence ID" value="BDR56201.1"/>
    <property type="molecule type" value="Genomic_DNA"/>
</dbReference>
<evidence type="ECO:0000256" key="2">
    <source>
        <dbReference type="ARBA" id="ARBA00006490"/>
    </source>
</evidence>
<dbReference type="SUPFAM" id="SSF53383">
    <property type="entry name" value="PLP-dependent transferases"/>
    <property type="match status" value="1"/>
</dbReference>
<dbReference type="PANTHER" id="PTHR11601:SF50">
    <property type="entry name" value="CYSTEINE DESULFURASE ISCS 2-RELATED"/>
    <property type="match status" value="1"/>
</dbReference>
<keyword evidence="10" id="KW-1185">Reference proteome</keyword>
<dbReference type="InterPro" id="IPR000192">
    <property type="entry name" value="Aminotrans_V_dom"/>
</dbReference>
<reference evidence="9 10" key="1">
    <citation type="journal article" date="2023" name="Microbiol. Spectr.">
        <title>Symbiosis of Carpenter Bees with Uncharacterized Lactic Acid Bacteria Showing NAD Auxotrophy.</title>
        <authorList>
            <person name="Kawasaki S."/>
            <person name="Ozawa K."/>
            <person name="Mori T."/>
            <person name="Yamamoto A."/>
            <person name="Ito M."/>
            <person name="Ohkuma M."/>
            <person name="Sakamoto M."/>
            <person name="Matsutani M."/>
        </authorList>
    </citation>
    <scope>NUCLEOTIDE SEQUENCE [LARGE SCALE GENOMIC DNA]</scope>
    <source>
        <strain evidence="9 10">KimC2</strain>
    </source>
</reference>
<comment type="cofactor">
    <cofactor evidence="1 7">
        <name>pyridoxal 5'-phosphate</name>
        <dbReference type="ChEBI" id="CHEBI:597326"/>
    </cofactor>
</comment>
<evidence type="ECO:0000256" key="1">
    <source>
        <dbReference type="ARBA" id="ARBA00001933"/>
    </source>
</evidence>
<dbReference type="PIRSF" id="PIRSF005572">
    <property type="entry name" value="NifS"/>
    <property type="match status" value="1"/>
</dbReference>
<dbReference type="GO" id="GO:0008483">
    <property type="term" value="F:transaminase activity"/>
    <property type="evidence" value="ECO:0007669"/>
    <property type="project" value="UniProtKB-KW"/>
</dbReference>
<dbReference type="InterPro" id="IPR016454">
    <property type="entry name" value="Cysteine_dSase"/>
</dbReference>
<dbReference type="AlphaFoldDB" id="A0AAU9D139"/>
<keyword evidence="5" id="KW-0408">Iron</keyword>
<dbReference type="GO" id="GO:0046872">
    <property type="term" value="F:metal ion binding"/>
    <property type="evidence" value="ECO:0007669"/>
    <property type="project" value="UniProtKB-KW"/>
</dbReference>
<dbReference type="Gene3D" id="3.40.640.10">
    <property type="entry name" value="Type I PLP-dependent aspartate aminotransferase-like (Major domain)"/>
    <property type="match status" value="1"/>
</dbReference>
<accession>A0AAU9D139</accession>
<keyword evidence="3" id="KW-0479">Metal-binding</keyword>
<organism evidence="9 10">
    <name type="scientific">Xylocopilactobacillus apis</name>
    <dbReference type="NCBI Taxonomy" id="2932183"/>
    <lineage>
        <taxon>Bacteria</taxon>
        <taxon>Bacillati</taxon>
        <taxon>Bacillota</taxon>
        <taxon>Bacilli</taxon>
        <taxon>Lactobacillales</taxon>
        <taxon>Lactobacillaceae</taxon>
        <taxon>Xylocopilactobacillus</taxon>
    </lineage>
</organism>
<evidence type="ECO:0000259" key="8">
    <source>
        <dbReference type="Pfam" id="PF00266"/>
    </source>
</evidence>
<evidence type="ECO:0000313" key="10">
    <source>
        <dbReference type="Proteomes" id="UP001321804"/>
    </source>
</evidence>
<keyword evidence="9" id="KW-0032">Aminotransferase</keyword>
<dbReference type="Pfam" id="PF00266">
    <property type="entry name" value="Aminotran_5"/>
    <property type="match status" value="1"/>
</dbReference>
<keyword evidence="6" id="KW-0411">Iron-sulfur</keyword>
<feature type="domain" description="Aminotransferase class V" evidence="8">
    <location>
        <begin position="2"/>
        <end position="365"/>
    </location>
</feature>
<protein>
    <submittedName>
        <fullName evidence="9">Aminotransferase V</fullName>
    </submittedName>
</protein>
<dbReference type="Proteomes" id="UP001321804">
    <property type="component" value="Chromosome"/>
</dbReference>